<evidence type="ECO:0000259" key="2">
    <source>
        <dbReference type="PROSITE" id="PS50994"/>
    </source>
</evidence>
<dbReference type="EMBL" id="GEZM01062268">
    <property type="protein sequence ID" value="JAV69898.1"/>
    <property type="molecule type" value="Transcribed_RNA"/>
</dbReference>
<dbReference type="InterPro" id="IPR041588">
    <property type="entry name" value="Integrase_H2C2"/>
</dbReference>
<evidence type="ECO:0000256" key="1">
    <source>
        <dbReference type="ARBA" id="ARBA00012493"/>
    </source>
</evidence>
<dbReference type="EMBL" id="GEZM01062264">
    <property type="protein sequence ID" value="JAV69907.1"/>
    <property type="molecule type" value="Transcribed_RNA"/>
</dbReference>
<name>A0A1Y1LFW6_PHOPY</name>
<reference evidence="3" key="1">
    <citation type="journal article" date="2016" name="Sci. Rep.">
        <title>Molecular characterization of firefly nuptial gifts: a multi-omics approach sheds light on postcopulatory sexual selection.</title>
        <authorList>
            <person name="Al-Wathiqui N."/>
            <person name="Fallon T.R."/>
            <person name="South A."/>
            <person name="Weng J.K."/>
            <person name="Lewis S.M."/>
        </authorList>
    </citation>
    <scope>NUCLEOTIDE SEQUENCE</scope>
</reference>
<dbReference type="Pfam" id="PF17921">
    <property type="entry name" value="Integrase_H2C2"/>
    <property type="match status" value="1"/>
</dbReference>
<proteinExistence type="predicted"/>
<evidence type="ECO:0000313" key="3">
    <source>
        <dbReference type="EMBL" id="JAV69907.1"/>
    </source>
</evidence>
<dbReference type="Gene3D" id="1.10.340.70">
    <property type="match status" value="1"/>
</dbReference>
<dbReference type="GO" id="GO:0015074">
    <property type="term" value="P:DNA integration"/>
    <property type="evidence" value="ECO:0007669"/>
    <property type="project" value="InterPro"/>
</dbReference>
<dbReference type="Pfam" id="PF00665">
    <property type="entry name" value="rve"/>
    <property type="match status" value="1"/>
</dbReference>
<dbReference type="FunFam" id="1.10.340.70:FF:000003">
    <property type="entry name" value="Protein CBG25708"/>
    <property type="match status" value="1"/>
</dbReference>
<dbReference type="InterPro" id="IPR036397">
    <property type="entry name" value="RNaseH_sf"/>
</dbReference>
<dbReference type="PROSITE" id="PS50994">
    <property type="entry name" value="INTEGRASE"/>
    <property type="match status" value="1"/>
</dbReference>
<dbReference type="InterPro" id="IPR050951">
    <property type="entry name" value="Retrovirus_Pol_polyprotein"/>
</dbReference>
<dbReference type="SUPFAM" id="SSF53098">
    <property type="entry name" value="Ribonuclease H-like"/>
    <property type="match status" value="1"/>
</dbReference>
<dbReference type="GO" id="GO:0003676">
    <property type="term" value="F:nucleic acid binding"/>
    <property type="evidence" value="ECO:0007669"/>
    <property type="project" value="InterPro"/>
</dbReference>
<dbReference type="PANTHER" id="PTHR37984:SF5">
    <property type="entry name" value="PROTEIN NYNRIN-LIKE"/>
    <property type="match status" value="1"/>
</dbReference>
<accession>A0A1Y1LFW6</accession>
<sequence>MEDEGVDKTEVEVSVTLSVPINVEDLQKETAACRHLQRVRTYIEAAWPQRKRQISDDKAAEFFIHRDRLRIINGCIFLDERPVIPTSQQQKILEELHIGHPGATRMQSLAREKCFWPGINDQVTTFVKRCKQCAENAKSPIKEVLHPWPKPEAPWQRLHIDFAGPMEGDYFLVVVDAFSSWPEVIRMRSTTAEKTVKAMAEIFAHWGPCKTIVSDNGPQFISETFKKFCWGKAFSTSPQLLIIHSRTEGRKSSLTLSRRLCENLKGRMVASTLILGSS</sequence>
<dbReference type="GO" id="GO:0003964">
    <property type="term" value="F:RNA-directed DNA polymerase activity"/>
    <property type="evidence" value="ECO:0007669"/>
    <property type="project" value="UniProtKB-EC"/>
</dbReference>
<organism evidence="3">
    <name type="scientific">Photinus pyralis</name>
    <name type="common">Common eastern firefly</name>
    <name type="synonym">Lampyris pyralis</name>
    <dbReference type="NCBI Taxonomy" id="7054"/>
    <lineage>
        <taxon>Eukaryota</taxon>
        <taxon>Metazoa</taxon>
        <taxon>Ecdysozoa</taxon>
        <taxon>Arthropoda</taxon>
        <taxon>Hexapoda</taxon>
        <taxon>Insecta</taxon>
        <taxon>Pterygota</taxon>
        <taxon>Neoptera</taxon>
        <taxon>Endopterygota</taxon>
        <taxon>Coleoptera</taxon>
        <taxon>Polyphaga</taxon>
        <taxon>Elateriformia</taxon>
        <taxon>Elateroidea</taxon>
        <taxon>Lampyridae</taxon>
        <taxon>Lampyrinae</taxon>
        <taxon>Photinus</taxon>
    </lineage>
</organism>
<dbReference type="PANTHER" id="PTHR37984">
    <property type="entry name" value="PROTEIN CBG26694"/>
    <property type="match status" value="1"/>
</dbReference>
<dbReference type="InterPro" id="IPR012337">
    <property type="entry name" value="RNaseH-like_sf"/>
</dbReference>
<dbReference type="EC" id="2.7.7.49" evidence="1"/>
<dbReference type="AlphaFoldDB" id="A0A1Y1LFW6"/>
<feature type="domain" description="Integrase catalytic" evidence="2">
    <location>
        <begin position="150"/>
        <end position="229"/>
    </location>
</feature>
<dbReference type="Gene3D" id="3.30.420.10">
    <property type="entry name" value="Ribonuclease H-like superfamily/Ribonuclease H"/>
    <property type="match status" value="1"/>
</dbReference>
<dbReference type="InterPro" id="IPR001584">
    <property type="entry name" value="Integrase_cat-core"/>
</dbReference>
<protein>
    <recommendedName>
        <fullName evidence="1">RNA-directed DNA polymerase</fullName>
        <ecNumber evidence="1">2.7.7.49</ecNumber>
    </recommendedName>
</protein>